<name>A0A662ZFA0_9GAMM</name>
<proteinExistence type="predicted"/>
<dbReference type="EMBL" id="FOSF01000137">
    <property type="protein sequence ID" value="SFK60492.1"/>
    <property type="molecule type" value="Genomic_DNA"/>
</dbReference>
<dbReference type="PANTHER" id="PTHR41786">
    <property type="entry name" value="MOTILITY ACCESSORY FACTOR MAF"/>
    <property type="match status" value="1"/>
</dbReference>
<evidence type="ECO:0000313" key="4">
    <source>
        <dbReference type="Proteomes" id="UP000243374"/>
    </source>
</evidence>
<evidence type="ECO:0008006" key="5">
    <source>
        <dbReference type="Google" id="ProtNLM"/>
    </source>
</evidence>
<dbReference type="InterPro" id="IPR002826">
    <property type="entry name" value="MptE-like"/>
</dbReference>
<evidence type="ECO:0000259" key="1">
    <source>
        <dbReference type="Pfam" id="PF01973"/>
    </source>
</evidence>
<feature type="domain" description="Glycosyltransferase Maf N-terminal" evidence="2">
    <location>
        <begin position="24"/>
        <end position="77"/>
    </location>
</feature>
<dbReference type="AlphaFoldDB" id="A0A662ZFA0"/>
<dbReference type="Pfam" id="PF20157">
    <property type="entry name" value="Maf_flag10_N"/>
    <property type="match status" value="2"/>
</dbReference>
<sequence length="565" mass="64616">MTDFIEKNCDLTNSEQLSDFLITRFRANLESFKKYFPKIASEFESYIPKQSMDFFCSEKGTPNMCFSDENLSFYEKHSPIQFLEFSSSSLLANLSNNAEKVDVTDPRDFCKYQIDAMLNVKFNSINVNDEADPYGQFHYKYLNSMIKYYNGTSKERCKISDCMIVPFFVMVGVGLGYQLEEMCRRIDIANLVIIEPNKDVFFASLHTFDWAKFLSHFDSEKKRIYFILNDDFNRVGLGVYSAFLLSGLYNIGANFIYYHYEDEANLKIHKEIVHRYKHVPSALGFFDDVLFGIAHSCYSLCHKKNFVLNVEMKDEYQYLPVFIIGSGPSLDRDLPFIRKYQDKALIIACGTAIDALYHSGIKADFYANTERIPEIFQTLSIIPDKSYFDDVFLLCSGVVHPSVVELFKHTAIFGKQDENFFRHLASNLNLKNIDTVSNMNPLVGNMGVSGAIRLGFKKIFLFGLDNGKKSVDQSIHSLYTTLYKKRGYSDETEFYSTNQCVEANFGGVCVTNDLFIQSVSGIEISIENLLKNKGECFNCSDGILIKGAVPVHSEELISKFNLLED</sequence>
<keyword evidence="4" id="KW-1185">Reference proteome</keyword>
<dbReference type="Proteomes" id="UP000243374">
    <property type="component" value="Unassembled WGS sequence"/>
</dbReference>
<feature type="domain" description="Glycosyltransferase Maf N-terminal" evidence="2">
    <location>
        <begin position="93"/>
        <end position="279"/>
    </location>
</feature>
<accession>A0A662ZFA0</accession>
<evidence type="ECO:0000313" key="3">
    <source>
        <dbReference type="EMBL" id="SFK60492.1"/>
    </source>
</evidence>
<dbReference type="Pfam" id="PF01973">
    <property type="entry name" value="MptE-like"/>
    <property type="match status" value="1"/>
</dbReference>
<organism evidence="3 4">
    <name type="scientific">Succinivibrio dextrinosolvens</name>
    <dbReference type="NCBI Taxonomy" id="83771"/>
    <lineage>
        <taxon>Bacteria</taxon>
        <taxon>Pseudomonadati</taxon>
        <taxon>Pseudomonadota</taxon>
        <taxon>Gammaproteobacteria</taxon>
        <taxon>Aeromonadales</taxon>
        <taxon>Succinivibrionaceae</taxon>
        <taxon>Succinivibrio</taxon>
    </lineage>
</organism>
<reference evidence="3 4" key="1">
    <citation type="submission" date="2016-10" db="EMBL/GenBank/DDBJ databases">
        <authorList>
            <person name="Varghese N."/>
            <person name="Submissions S."/>
        </authorList>
    </citation>
    <scope>NUCLEOTIDE SEQUENCE [LARGE SCALE GENOMIC DNA]</scope>
    <source>
        <strain evidence="3 4">22B</strain>
    </source>
</reference>
<gene>
    <name evidence="3" type="ORF">SAMN04487865_11372</name>
</gene>
<feature type="domain" description="6-hydroxymethylpterin diphosphokinase MptE-like" evidence="1">
    <location>
        <begin position="311"/>
        <end position="467"/>
    </location>
</feature>
<evidence type="ECO:0000259" key="2">
    <source>
        <dbReference type="Pfam" id="PF20157"/>
    </source>
</evidence>
<dbReference type="RefSeq" id="WP_074841984.1">
    <property type="nucleotide sequence ID" value="NZ_FOSF01000137.1"/>
</dbReference>
<dbReference type="OrthoDB" id="7254531at2"/>
<dbReference type="PANTHER" id="PTHR41786:SF1">
    <property type="entry name" value="6-HYDROXYMETHYLPTERIN DIPHOSPHOKINASE MPTE-LIKE DOMAIN-CONTAINING PROTEIN"/>
    <property type="match status" value="1"/>
</dbReference>
<feature type="non-terminal residue" evidence="3">
    <location>
        <position position="565"/>
    </location>
</feature>
<protein>
    <recommendedName>
        <fullName evidence="5">Motility associated factor glycosyltransferase family protein</fullName>
    </recommendedName>
</protein>
<dbReference type="InterPro" id="IPR045376">
    <property type="entry name" value="Maf_N"/>
</dbReference>